<sequence length="397" mass="44007">MTTQFPTPANELDRILTLSDFNVDYSNFDDQFKDLAKLAASVAGTEISLVGLIDSYTQWIISGHGMEIQQTPREETVCQYTIMEEDHLEIENLSMDSRFQEKPFVTKDPNLRYYYGIPLKSEGHNIGTLCLLDRSAKKLAPEKTELLKIIAEEIVNRLKTYKTIELLRHKVTEVTDTKNKVVHDIRGPLGGIIGLAQIISEQGKDNNMDEVLEFINLIHKSGNSILELADEILSAEKKTTVKVKGDELNLRVFREKLEKLYVPQAKIKGIKFTVSISPETETVPFPKNKLLQITGNLISNAIKFTPQGGNVQVNLVLTARENPNVLRISVTDSGSGLTQSQIDNIIEGTSTSTEGTDGEAGYGFGLALVKHLIDGLRGSFNITSDQAGATFEVILPQ</sequence>
<comment type="catalytic activity">
    <reaction evidence="1">
        <text>ATP + protein L-histidine = ADP + protein N-phospho-L-histidine.</text>
        <dbReference type="EC" id="2.7.13.3"/>
    </reaction>
</comment>
<dbReference type="Proteomes" id="UP000189981">
    <property type="component" value="Unassembled WGS sequence"/>
</dbReference>
<dbReference type="SMART" id="SM00065">
    <property type="entry name" value="GAF"/>
    <property type="match status" value="1"/>
</dbReference>
<dbReference type="Gene3D" id="1.10.287.130">
    <property type="match status" value="1"/>
</dbReference>
<gene>
    <name evidence="5" type="ORF">SAMN05661099_3357</name>
</gene>
<dbReference type="InterPro" id="IPR036890">
    <property type="entry name" value="HATPase_C_sf"/>
</dbReference>
<dbReference type="Pfam" id="PF00512">
    <property type="entry name" value="HisKA"/>
    <property type="match status" value="1"/>
</dbReference>
<evidence type="ECO:0000256" key="2">
    <source>
        <dbReference type="ARBA" id="ARBA00012438"/>
    </source>
</evidence>
<dbReference type="InterPro" id="IPR005467">
    <property type="entry name" value="His_kinase_dom"/>
</dbReference>
<evidence type="ECO:0000313" key="5">
    <source>
        <dbReference type="EMBL" id="SKB89634.1"/>
    </source>
</evidence>
<dbReference type="Pfam" id="PF01590">
    <property type="entry name" value="GAF"/>
    <property type="match status" value="1"/>
</dbReference>
<dbReference type="CDD" id="cd00075">
    <property type="entry name" value="HATPase"/>
    <property type="match status" value="1"/>
</dbReference>
<dbReference type="PANTHER" id="PTHR43102:SF2">
    <property type="entry name" value="GAF DOMAIN-CONTAINING PROTEIN"/>
    <property type="match status" value="1"/>
</dbReference>
<accession>A0A1T5F099</accession>
<dbReference type="Pfam" id="PF02518">
    <property type="entry name" value="HATPase_c"/>
    <property type="match status" value="1"/>
</dbReference>
<dbReference type="CDD" id="cd00082">
    <property type="entry name" value="HisKA"/>
    <property type="match status" value="1"/>
</dbReference>
<keyword evidence="6" id="KW-1185">Reference proteome</keyword>
<reference evidence="6" key="1">
    <citation type="submission" date="2017-02" db="EMBL/GenBank/DDBJ databases">
        <authorList>
            <person name="Varghese N."/>
            <person name="Submissions S."/>
        </authorList>
    </citation>
    <scope>NUCLEOTIDE SEQUENCE [LARGE SCALE GENOMIC DNA]</scope>
    <source>
        <strain evidence="6">DSM 22385</strain>
    </source>
</reference>
<name>A0A1T5F099_9SPHI</name>
<evidence type="ECO:0000256" key="1">
    <source>
        <dbReference type="ARBA" id="ARBA00000085"/>
    </source>
</evidence>
<dbReference type="OrthoDB" id="9811889at2"/>
<dbReference type="SUPFAM" id="SSF47384">
    <property type="entry name" value="Homodimeric domain of signal transducing histidine kinase"/>
    <property type="match status" value="1"/>
</dbReference>
<proteinExistence type="predicted"/>
<dbReference type="PRINTS" id="PR00344">
    <property type="entry name" value="BCTRLSENSOR"/>
</dbReference>
<dbReference type="InterPro" id="IPR004358">
    <property type="entry name" value="Sig_transdc_His_kin-like_C"/>
</dbReference>
<dbReference type="AlphaFoldDB" id="A0A1T5F099"/>
<dbReference type="EC" id="2.7.13.3" evidence="2"/>
<evidence type="ECO:0000259" key="4">
    <source>
        <dbReference type="PROSITE" id="PS50109"/>
    </source>
</evidence>
<dbReference type="PROSITE" id="PS50109">
    <property type="entry name" value="HIS_KIN"/>
    <property type="match status" value="1"/>
</dbReference>
<dbReference type="InterPro" id="IPR036097">
    <property type="entry name" value="HisK_dim/P_sf"/>
</dbReference>
<organism evidence="5 6">
    <name type="scientific">Daejeonella lutea</name>
    <dbReference type="NCBI Taxonomy" id="572036"/>
    <lineage>
        <taxon>Bacteria</taxon>
        <taxon>Pseudomonadati</taxon>
        <taxon>Bacteroidota</taxon>
        <taxon>Sphingobacteriia</taxon>
        <taxon>Sphingobacteriales</taxon>
        <taxon>Sphingobacteriaceae</taxon>
        <taxon>Daejeonella</taxon>
    </lineage>
</organism>
<dbReference type="SUPFAM" id="SSF55874">
    <property type="entry name" value="ATPase domain of HSP90 chaperone/DNA topoisomerase II/histidine kinase"/>
    <property type="match status" value="1"/>
</dbReference>
<dbReference type="RefSeq" id="WP_079703855.1">
    <property type="nucleotide sequence ID" value="NZ_FUYR01000005.1"/>
</dbReference>
<dbReference type="PANTHER" id="PTHR43102">
    <property type="entry name" value="SLR1143 PROTEIN"/>
    <property type="match status" value="1"/>
</dbReference>
<dbReference type="GO" id="GO:0000155">
    <property type="term" value="F:phosphorelay sensor kinase activity"/>
    <property type="evidence" value="ECO:0007669"/>
    <property type="project" value="InterPro"/>
</dbReference>
<evidence type="ECO:0000256" key="3">
    <source>
        <dbReference type="ARBA" id="ARBA00022553"/>
    </source>
</evidence>
<dbReference type="STRING" id="572036.SAMN05661099_3357"/>
<dbReference type="EMBL" id="FUYR01000005">
    <property type="protein sequence ID" value="SKB89634.1"/>
    <property type="molecule type" value="Genomic_DNA"/>
</dbReference>
<dbReference type="Gene3D" id="3.30.450.40">
    <property type="match status" value="1"/>
</dbReference>
<dbReference type="SUPFAM" id="SSF55781">
    <property type="entry name" value="GAF domain-like"/>
    <property type="match status" value="1"/>
</dbReference>
<protein>
    <recommendedName>
        <fullName evidence="2">histidine kinase</fullName>
        <ecNumber evidence="2">2.7.13.3</ecNumber>
    </recommendedName>
</protein>
<dbReference type="InterPro" id="IPR003661">
    <property type="entry name" value="HisK_dim/P_dom"/>
</dbReference>
<dbReference type="InterPro" id="IPR029016">
    <property type="entry name" value="GAF-like_dom_sf"/>
</dbReference>
<dbReference type="Gene3D" id="3.30.565.10">
    <property type="entry name" value="Histidine kinase-like ATPase, C-terminal domain"/>
    <property type="match status" value="1"/>
</dbReference>
<dbReference type="InterPro" id="IPR003594">
    <property type="entry name" value="HATPase_dom"/>
</dbReference>
<dbReference type="SMART" id="SM00387">
    <property type="entry name" value="HATPase_c"/>
    <property type="match status" value="1"/>
</dbReference>
<feature type="domain" description="Histidine kinase" evidence="4">
    <location>
        <begin position="180"/>
        <end position="397"/>
    </location>
</feature>
<evidence type="ECO:0000313" key="6">
    <source>
        <dbReference type="Proteomes" id="UP000189981"/>
    </source>
</evidence>
<keyword evidence="3" id="KW-0597">Phosphoprotein</keyword>
<dbReference type="InterPro" id="IPR003018">
    <property type="entry name" value="GAF"/>
</dbReference>